<organism evidence="1 2">
    <name type="scientific">Choristoneura fumiferana</name>
    <name type="common">Spruce budworm moth</name>
    <name type="synonym">Archips fumiferana</name>
    <dbReference type="NCBI Taxonomy" id="7141"/>
    <lineage>
        <taxon>Eukaryota</taxon>
        <taxon>Metazoa</taxon>
        <taxon>Ecdysozoa</taxon>
        <taxon>Arthropoda</taxon>
        <taxon>Hexapoda</taxon>
        <taxon>Insecta</taxon>
        <taxon>Pterygota</taxon>
        <taxon>Neoptera</taxon>
        <taxon>Endopterygota</taxon>
        <taxon>Lepidoptera</taxon>
        <taxon>Glossata</taxon>
        <taxon>Ditrysia</taxon>
        <taxon>Tortricoidea</taxon>
        <taxon>Tortricidae</taxon>
        <taxon>Tortricinae</taxon>
        <taxon>Choristoneura</taxon>
    </lineage>
</organism>
<proteinExistence type="predicted"/>
<accession>A0ACC0K6P7</accession>
<dbReference type="Proteomes" id="UP001064048">
    <property type="component" value="Chromosome 30"/>
</dbReference>
<evidence type="ECO:0000313" key="1">
    <source>
        <dbReference type="EMBL" id="KAI8431716.1"/>
    </source>
</evidence>
<protein>
    <submittedName>
        <fullName evidence="1">Uncharacterized protein</fullName>
    </submittedName>
</protein>
<reference evidence="1 2" key="1">
    <citation type="journal article" date="2022" name="Genome Biol. Evol.">
        <title>The Spruce Budworm Genome: Reconstructing the Evolutionary History of Antifreeze Proteins.</title>
        <authorList>
            <person name="Beliveau C."/>
            <person name="Gagne P."/>
            <person name="Picq S."/>
            <person name="Vernygora O."/>
            <person name="Keeling C.I."/>
            <person name="Pinkney K."/>
            <person name="Doucet D."/>
            <person name="Wen F."/>
            <person name="Johnston J.S."/>
            <person name="Maaroufi H."/>
            <person name="Boyle B."/>
            <person name="Laroche J."/>
            <person name="Dewar K."/>
            <person name="Juretic N."/>
            <person name="Blackburn G."/>
            <person name="Nisole A."/>
            <person name="Brunet B."/>
            <person name="Brandao M."/>
            <person name="Lumley L."/>
            <person name="Duan J."/>
            <person name="Quan G."/>
            <person name="Lucarotti C.J."/>
            <person name="Roe A.D."/>
            <person name="Sperling F.A.H."/>
            <person name="Levesque R.C."/>
            <person name="Cusson M."/>
        </authorList>
    </citation>
    <scope>NUCLEOTIDE SEQUENCE [LARGE SCALE GENOMIC DNA]</scope>
    <source>
        <strain evidence="1">Glfc:IPQL:Cfum</strain>
    </source>
</reference>
<gene>
    <name evidence="1" type="ORF">MSG28_016183</name>
</gene>
<dbReference type="EMBL" id="CM046130">
    <property type="protein sequence ID" value="KAI8431716.1"/>
    <property type="molecule type" value="Genomic_DNA"/>
</dbReference>
<keyword evidence="2" id="KW-1185">Reference proteome</keyword>
<sequence>MKGSAEQQKLLKSVSQSRLNARGARTRVNSGSVDRVNSESVNGAYCAQQSWVELNSGGGLAAENEYIRLLREAQRESRDSSVRHSRASSVKGRDWRFKHPVNARGPPSATSSIEVLEQQLTGPASQQGYNHYATVTCTLEYEHVNFKANENGVENTEKFAAELNLPQNLENIQNHENNHDSANSEIAEDKSSIANVIKHNATENTYICDQCGKVFTEKPKLIDHIATHNIIKGITKINLIRTCKFSCLSCDGLFATKSDLINHDIKVHDSKVNYKACEKCDFKAIKNSDLIRHVRTHSDQKPYQCTVCDSKFSASYPLKVHMRIHSGEKPYSCTVCDLKFSASHPLKLHMRIHSGEKPYSCTVCDSKFSKSYPLKLHMRIHSGEKPYSCTVCDSKFSASDSLKIHMRIHSGEKPYSCTVCDSKFSGSYPLKLHMRIHSGEKPYSCTVCDSKFSASYPLKLHMRIHSGEKPYSCTVCDSKFSRSYSLKRHLLNIFHGIEKDSKKLI</sequence>
<comment type="caution">
    <text evidence="1">The sequence shown here is derived from an EMBL/GenBank/DDBJ whole genome shotgun (WGS) entry which is preliminary data.</text>
</comment>
<name>A0ACC0K6P7_CHOFU</name>
<evidence type="ECO:0000313" key="2">
    <source>
        <dbReference type="Proteomes" id="UP001064048"/>
    </source>
</evidence>